<proteinExistence type="predicted"/>
<dbReference type="EMBL" id="BAABGL010000002">
    <property type="protein sequence ID" value="GAA4383950.1"/>
    <property type="molecule type" value="Genomic_DNA"/>
</dbReference>
<feature type="region of interest" description="Disordered" evidence="1">
    <location>
        <begin position="105"/>
        <end position="245"/>
    </location>
</feature>
<accession>A0ABP8J3G8</accession>
<protein>
    <submittedName>
        <fullName evidence="2">Uncharacterized protein</fullName>
    </submittedName>
</protein>
<organism evidence="2 3">
    <name type="scientific">Brevibacterium pityocampae</name>
    <dbReference type="NCBI Taxonomy" id="506594"/>
    <lineage>
        <taxon>Bacteria</taxon>
        <taxon>Bacillati</taxon>
        <taxon>Actinomycetota</taxon>
        <taxon>Actinomycetes</taxon>
        <taxon>Micrococcales</taxon>
        <taxon>Brevibacteriaceae</taxon>
        <taxon>Brevibacterium</taxon>
    </lineage>
</organism>
<name>A0ABP8J3G8_9MICO</name>
<feature type="compositionally biased region" description="Basic and acidic residues" evidence="1">
    <location>
        <begin position="114"/>
        <end position="149"/>
    </location>
</feature>
<evidence type="ECO:0000313" key="2">
    <source>
        <dbReference type="EMBL" id="GAA4383950.1"/>
    </source>
</evidence>
<evidence type="ECO:0000256" key="1">
    <source>
        <dbReference type="SAM" id="MobiDB-lite"/>
    </source>
</evidence>
<reference evidence="3" key="1">
    <citation type="journal article" date="2019" name="Int. J. Syst. Evol. Microbiol.">
        <title>The Global Catalogue of Microorganisms (GCM) 10K type strain sequencing project: providing services to taxonomists for standard genome sequencing and annotation.</title>
        <authorList>
            <consortium name="The Broad Institute Genomics Platform"/>
            <consortium name="The Broad Institute Genome Sequencing Center for Infectious Disease"/>
            <person name="Wu L."/>
            <person name="Ma J."/>
        </authorList>
    </citation>
    <scope>NUCLEOTIDE SEQUENCE [LARGE SCALE GENOMIC DNA]</scope>
    <source>
        <strain evidence="3">JCM 17808</strain>
    </source>
</reference>
<sequence length="245" mass="26833">MAFADRVRDLHGLNIENLTSQGADGTARFNALQAALDDHNAAGRLRAEERTDDTAAESVREEQQAQAEDEAAHDPALREAAMSEAAEAGIDTDDYLDRLSAEDTDALLADPENPEARDARIETATREDAGADADRTHSESHPEEKHYDTAADTAGDDADLARKRETGHLAAAASLPDSQHNRDMSRHLDEVAKRDPQAAATRREALKNISGDAKDYLRRSVDSKAHVRKAGQSQPTREREHVQQR</sequence>
<dbReference type="RefSeq" id="WP_345029402.1">
    <property type="nucleotide sequence ID" value="NZ_BAABGL010000002.1"/>
</dbReference>
<dbReference type="Proteomes" id="UP001500642">
    <property type="component" value="Unassembled WGS sequence"/>
</dbReference>
<feature type="compositionally biased region" description="Basic and acidic residues" evidence="1">
    <location>
        <begin position="236"/>
        <end position="245"/>
    </location>
</feature>
<feature type="compositionally biased region" description="Basic and acidic residues" evidence="1">
    <location>
        <begin position="40"/>
        <end position="63"/>
    </location>
</feature>
<feature type="compositionally biased region" description="Basic and acidic residues" evidence="1">
    <location>
        <begin position="179"/>
        <end position="225"/>
    </location>
</feature>
<gene>
    <name evidence="2" type="ORF">GCM10023167_04040</name>
</gene>
<evidence type="ECO:0000313" key="3">
    <source>
        <dbReference type="Proteomes" id="UP001500642"/>
    </source>
</evidence>
<keyword evidence="3" id="KW-1185">Reference proteome</keyword>
<comment type="caution">
    <text evidence="2">The sequence shown here is derived from an EMBL/GenBank/DDBJ whole genome shotgun (WGS) entry which is preliminary data.</text>
</comment>
<feature type="region of interest" description="Disordered" evidence="1">
    <location>
        <begin position="40"/>
        <end position="91"/>
    </location>
</feature>